<sequence length="157" mass="17418">MNKVIQTTKEENILLFFSVYFRYSYHFFKSDIMKTGNLLFIGIVVGLVLFGFFEFLGLDPRYGGIISAVIVGTLIGTKIGKGSEKYAFFSIFTYNLIGWILVFLFTSDGKLALQYGGIALSALIGFALIMVCFYSIIGSFGAFVASNLSRNKQDEGL</sequence>
<proteinExistence type="predicted"/>
<evidence type="ECO:0000313" key="3">
    <source>
        <dbReference type="Proteomes" id="UP000033101"/>
    </source>
</evidence>
<dbReference type="AlphaFoldDB" id="A0A0E3S8P2"/>
<dbReference type="Proteomes" id="UP000033101">
    <property type="component" value="Chromosome"/>
</dbReference>
<reference evidence="2 3" key="1">
    <citation type="submission" date="2014-07" db="EMBL/GenBank/DDBJ databases">
        <title>Methanogenic archaea and the global carbon cycle.</title>
        <authorList>
            <person name="Henriksen J.R."/>
            <person name="Luke J."/>
            <person name="Reinhart S."/>
            <person name="Benedict M.N."/>
            <person name="Youngblut N.D."/>
            <person name="Metcalf M.E."/>
            <person name="Whitaker R.J."/>
            <person name="Metcalf W.W."/>
        </authorList>
    </citation>
    <scope>NUCLEOTIDE SEQUENCE [LARGE SCALE GENOMIC DNA]</scope>
    <source>
        <strain evidence="2 3">HB-1</strain>
    </source>
</reference>
<feature type="transmembrane region" description="Helical" evidence="1">
    <location>
        <begin position="86"/>
        <end position="106"/>
    </location>
</feature>
<dbReference type="STRING" id="1434110.MSHOH_0518"/>
<feature type="transmembrane region" description="Helical" evidence="1">
    <location>
        <begin position="118"/>
        <end position="145"/>
    </location>
</feature>
<protein>
    <recommendedName>
        <fullName evidence="4">DUF5518 domain-containing protein</fullName>
    </recommendedName>
</protein>
<evidence type="ECO:0000313" key="2">
    <source>
        <dbReference type="EMBL" id="AKB77001.1"/>
    </source>
</evidence>
<evidence type="ECO:0008006" key="4">
    <source>
        <dbReference type="Google" id="ProtNLM"/>
    </source>
</evidence>
<keyword evidence="1" id="KW-0812">Transmembrane</keyword>
<dbReference type="KEGG" id="mhor:MSHOH_0518"/>
<dbReference type="EMBL" id="CP009516">
    <property type="protein sequence ID" value="AKB77001.1"/>
    <property type="molecule type" value="Genomic_DNA"/>
</dbReference>
<keyword evidence="1" id="KW-1133">Transmembrane helix</keyword>
<dbReference type="HOGENOM" id="CLU_141429_0_0_2"/>
<dbReference type="PATRIC" id="fig|1434110.4.peg.624"/>
<keyword evidence="1" id="KW-0472">Membrane</keyword>
<accession>A0A0E3S8P2</accession>
<evidence type="ECO:0000256" key="1">
    <source>
        <dbReference type="SAM" id="Phobius"/>
    </source>
</evidence>
<name>A0A0E3S8P2_9EURY</name>
<feature type="transmembrane region" description="Helical" evidence="1">
    <location>
        <begin position="38"/>
        <end position="56"/>
    </location>
</feature>
<keyword evidence="3" id="KW-1185">Reference proteome</keyword>
<organism evidence="2 3">
    <name type="scientific">Methanosarcina horonobensis HB-1 = JCM 15518</name>
    <dbReference type="NCBI Taxonomy" id="1434110"/>
    <lineage>
        <taxon>Archaea</taxon>
        <taxon>Methanobacteriati</taxon>
        <taxon>Methanobacteriota</taxon>
        <taxon>Stenosarchaea group</taxon>
        <taxon>Methanomicrobia</taxon>
        <taxon>Methanosarcinales</taxon>
        <taxon>Methanosarcinaceae</taxon>
        <taxon>Methanosarcina</taxon>
    </lineage>
</organism>
<feature type="transmembrane region" description="Helical" evidence="1">
    <location>
        <begin position="62"/>
        <end position="79"/>
    </location>
</feature>
<gene>
    <name evidence="2" type="ORF">MSHOH_0518</name>
</gene>